<gene>
    <name evidence="5" type="ORF">ACFO60_04745</name>
</gene>
<keyword evidence="3" id="KW-0949">S-adenosyl-L-methionine</keyword>
<sequence>MGHEGLAVEFDAFERAGWRGRSEAYSRGVAPLTAHLIEPLLDAARVGAGGRVLDVGCGPGGVSAAAVARGADVTAVDAEPEMVAATARRLPEARVEHATLPVLPFRDGEFDAAVGNLVINHVGDPPAAVRELRRVVRPGGRVALTSWYYPGMRATAVFDEAVATVGVARPADVPERAPFQAYGTPESFAGLLEDAGYTEVRARMLVWEHKVDPAAWWTAIVTGTARTAAVITRQDPATIERVKAAYHAILAPHLTEDGQASLPAAALLTSATA</sequence>
<dbReference type="EMBL" id="JBHSFP010000002">
    <property type="protein sequence ID" value="MFC4530062.1"/>
    <property type="molecule type" value="Genomic_DNA"/>
</dbReference>
<evidence type="ECO:0000313" key="6">
    <source>
        <dbReference type="Proteomes" id="UP001596004"/>
    </source>
</evidence>
<name>A0ABV9CB46_9ACTN</name>
<dbReference type="Proteomes" id="UP001596004">
    <property type="component" value="Unassembled WGS sequence"/>
</dbReference>
<evidence type="ECO:0000313" key="5">
    <source>
        <dbReference type="EMBL" id="MFC4530062.1"/>
    </source>
</evidence>
<evidence type="ECO:0000259" key="4">
    <source>
        <dbReference type="Pfam" id="PF08241"/>
    </source>
</evidence>
<organism evidence="5 6">
    <name type="scientific">Sphaerisporangium dianthi</name>
    <dbReference type="NCBI Taxonomy" id="1436120"/>
    <lineage>
        <taxon>Bacteria</taxon>
        <taxon>Bacillati</taxon>
        <taxon>Actinomycetota</taxon>
        <taxon>Actinomycetes</taxon>
        <taxon>Streptosporangiales</taxon>
        <taxon>Streptosporangiaceae</taxon>
        <taxon>Sphaerisporangium</taxon>
    </lineage>
</organism>
<evidence type="ECO:0000256" key="1">
    <source>
        <dbReference type="ARBA" id="ARBA00022603"/>
    </source>
</evidence>
<keyword evidence="2 5" id="KW-0808">Transferase</keyword>
<dbReference type="GO" id="GO:0008168">
    <property type="term" value="F:methyltransferase activity"/>
    <property type="evidence" value="ECO:0007669"/>
    <property type="project" value="UniProtKB-KW"/>
</dbReference>
<dbReference type="RefSeq" id="WP_380837381.1">
    <property type="nucleotide sequence ID" value="NZ_JBHSFP010000002.1"/>
</dbReference>
<comment type="caution">
    <text evidence="5">The sequence shown here is derived from an EMBL/GenBank/DDBJ whole genome shotgun (WGS) entry which is preliminary data.</text>
</comment>
<evidence type="ECO:0000256" key="2">
    <source>
        <dbReference type="ARBA" id="ARBA00022679"/>
    </source>
</evidence>
<dbReference type="PANTHER" id="PTHR43464">
    <property type="entry name" value="METHYLTRANSFERASE"/>
    <property type="match status" value="1"/>
</dbReference>
<protein>
    <submittedName>
        <fullName evidence="5">Class I SAM-dependent methyltransferase</fullName>
        <ecNumber evidence="5">2.1.1.-</ecNumber>
    </submittedName>
</protein>
<dbReference type="GO" id="GO:0032259">
    <property type="term" value="P:methylation"/>
    <property type="evidence" value="ECO:0007669"/>
    <property type="project" value="UniProtKB-KW"/>
</dbReference>
<accession>A0ABV9CB46</accession>
<dbReference type="EC" id="2.1.1.-" evidence="5"/>
<dbReference type="InterPro" id="IPR029063">
    <property type="entry name" value="SAM-dependent_MTases_sf"/>
</dbReference>
<evidence type="ECO:0000256" key="3">
    <source>
        <dbReference type="ARBA" id="ARBA00022691"/>
    </source>
</evidence>
<reference evidence="6" key="1">
    <citation type="journal article" date="2019" name="Int. J. Syst. Evol. Microbiol.">
        <title>The Global Catalogue of Microorganisms (GCM) 10K type strain sequencing project: providing services to taxonomists for standard genome sequencing and annotation.</title>
        <authorList>
            <consortium name="The Broad Institute Genomics Platform"/>
            <consortium name="The Broad Institute Genome Sequencing Center for Infectious Disease"/>
            <person name="Wu L."/>
            <person name="Ma J."/>
        </authorList>
    </citation>
    <scope>NUCLEOTIDE SEQUENCE [LARGE SCALE GENOMIC DNA]</scope>
    <source>
        <strain evidence="6">CGMCC 4.7132</strain>
    </source>
</reference>
<dbReference type="InterPro" id="IPR013216">
    <property type="entry name" value="Methyltransf_11"/>
</dbReference>
<proteinExistence type="predicted"/>
<keyword evidence="6" id="KW-1185">Reference proteome</keyword>
<dbReference type="PANTHER" id="PTHR43464:SF19">
    <property type="entry name" value="UBIQUINONE BIOSYNTHESIS O-METHYLTRANSFERASE, MITOCHONDRIAL"/>
    <property type="match status" value="1"/>
</dbReference>
<feature type="domain" description="Methyltransferase type 11" evidence="4">
    <location>
        <begin position="53"/>
        <end position="143"/>
    </location>
</feature>
<dbReference type="SUPFAM" id="SSF53335">
    <property type="entry name" value="S-adenosyl-L-methionine-dependent methyltransferases"/>
    <property type="match status" value="1"/>
</dbReference>
<dbReference type="Gene3D" id="3.40.50.150">
    <property type="entry name" value="Vaccinia Virus protein VP39"/>
    <property type="match status" value="1"/>
</dbReference>
<keyword evidence="1 5" id="KW-0489">Methyltransferase</keyword>
<dbReference type="CDD" id="cd02440">
    <property type="entry name" value="AdoMet_MTases"/>
    <property type="match status" value="1"/>
</dbReference>
<dbReference type="Pfam" id="PF08241">
    <property type="entry name" value="Methyltransf_11"/>
    <property type="match status" value="1"/>
</dbReference>